<evidence type="ECO:0000313" key="2">
    <source>
        <dbReference type="EMBL" id="KAK3788823.1"/>
    </source>
</evidence>
<keyword evidence="3" id="KW-1185">Reference proteome</keyword>
<sequence length="194" mass="21032">MQDEADKVRPYTGPPDVERSHAANVNTAEQSFIVMDGMTTPDFSQHLYDRRSSSTDNPDERQFMEVGVGGGAAPGAGVAGRAAEDRYSDASSGDTGTSDSGRGGSEDESHGHNSSSGDRGLYMTRDFEIGLGQPFSDMCGWGWGVIIFKEDMTREPSLRSTGRRLQFLPSQFNQYDKLMQMGVVAILRGLCCKG</sequence>
<feature type="region of interest" description="Disordered" evidence="1">
    <location>
        <begin position="42"/>
        <end position="119"/>
    </location>
</feature>
<feature type="compositionally biased region" description="Gly residues" evidence="1">
    <location>
        <begin position="67"/>
        <end position="78"/>
    </location>
</feature>
<comment type="caution">
    <text evidence="2">The sequence shown here is derived from an EMBL/GenBank/DDBJ whole genome shotgun (WGS) entry which is preliminary data.</text>
</comment>
<protein>
    <submittedName>
        <fullName evidence="2">Uncharacterized protein</fullName>
    </submittedName>
</protein>
<name>A0AAE1AJM1_9GAST</name>
<dbReference type="AlphaFoldDB" id="A0AAE1AJM1"/>
<organism evidence="2 3">
    <name type="scientific">Elysia crispata</name>
    <name type="common">lettuce slug</name>
    <dbReference type="NCBI Taxonomy" id="231223"/>
    <lineage>
        <taxon>Eukaryota</taxon>
        <taxon>Metazoa</taxon>
        <taxon>Spiralia</taxon>
        <taxon>Lophotrochozoa</taxon>
        <taxon>Mollusca</taxon>
        <taxon>Gastropoda</taxon>
        <taxon>Heterobranchia</taxon>
        <taxon>Euthyneura</taxon>
        <taxon>Panpulmonata</taxon>
        <taxon>Sacoglossa</taxon>
        <taxon>Placobranchoidea</taxon>
        <taxon>Plakobranchidae</taxon>
        <taxon>Elysia</taxon>
    </lineage>
</organism>
<gene>
    <name evidence="2" type="ORF">RRG08_029270</name>
</gene>
<reference evidence="2" key="1">
    <citation type="journal article" date="2023" name="G3 (Bethesda)">
        <title>A reference genome for the long-term kleptoplast-retaining sea slug Elysia crispata morphotype clarki.</title>
        <authorList>
            <person name="Eastman K.E."/>
            <person name="Pendleton A.L."/>
            <person name="Shaikh M.A."/>
            <person name="Suttiyut T."/>
            <person name="Ogas R."/>
            <person name="Tomko P."/>
            <person name="Gavelis G."/>
            <person name="Widhalm J.R."/>
            <person name="Wisecaver J.H."/>
        </authorList>
    </citation>
    <scope>NUCLEOTIDE SEQUENCE</scope>
    <source>
        <strain evidence="2">ECLA1</strain>
    </source>
</reference>
<feature type="region of interest" description="Disordered" evidence="1">
    <location>
        <begin position="1"/>
        <end position="25"/>
    </location>
</feature>
<dbReference type="EMBL" id="JAWDGP010001738">
    <property type="protein sequence ID" value="KAK3788823.1"/>
    <property type="molecule type" value="Genomic_DNA"/>
</dbReference>
<feature type="compositionally biased region" description="Low complexity" evidence="1">
    <location>
        <begin position="89"/>
        <end position="100"/>
    </location>
</feature>
<feature type="compositionally biased region" description="Basic and acidic residues" evidence="1">
    <location>
        <begin position="47"/>
        <end position="63"/>
    </location>
</feature>
<proteinExistence type="predicted"/>
<evidence type="ECO:0000313" key="3">
    <source>
        <dbReference type="Proteomes" id="UP001283361"/>
    </source>
</evidence>
<accession>A0AAE1AJM1</accession>
<evidence type="ECO:0000256" key="1">
    <source>
        <dbReference type="SAM" id="MobiDB-lite"/>
    </source>
</evidence>
<dbReference type="Proteomes" id="UP001283361">
    <property type="component" value="Unassembled WGS sequence"/>
</dbReference>